<evidence type="ECO:0000256" key="1">
    <source>
        <dbReference type="SAM" id="MobiDB-lite"/>
    </source>
</evidence>
<dbReference type="AlphaFoldDB" id="A0A655ZDM1"/>
<reference evidence="2 3" key="1">
    <citation type="submission" date="2015-07" db="EMBL/GenBank/DDBJ databases">
        <authorList>
            <consortium name="Pathogen Informatics"/>
        </authorList>
    </citation>
    <scope>NUCLEOTIDE SEQUENCE [LARGE SCALE GENOMIC DNA]</scope>
    <source>
        <strain evidence="2 3">A325</strain>
    </source>
</reference>
<proteinExistence type="predicted"/>
<name>A0A655ZDM1_VIBCL</name>
<feature type="compositionally biased region" description="Basic and acidic residues" evidence="1">
    <location>
        <begin position="18"/>
        <end position="41"/>
    </location>
</feature>
<evidence type="ECO:0000313" key="2">
    <source>
        <dbReference type="EMBL" id="CSC65307.1"/>
    </source>
</evidence>
<accession>A0A655ZDM1</accession>
<feature type="region of interest" description="Disordered" evidence="1">
    <location>
        <begin position="1"/>
        <end position="71"/>
    </location>
</feature>
<sequence>MRDDSPIMRSVDQFSSAKESEEKKQHRWKSDLKNNPRRDFNKILIDQVNPFKKHPQTEHKADGACDGGGKL</sequence>
<gene>
    <name evidence="2" type="ORF">ERS013201_03184</name>
</gene>
<protein>
    <submittedName>
        <fullName evidence="2">Uncharacterized protein</fullName>
    </submittedName>
</protein>
<dbReference type="Proteomes" id="UP000046067">
    <property type="component" value="Unassembled WGS sequence"/>
</dbReference>
<dbReference type="EMBL" id="CWQJ01000025">
    <property type="protein sequence ID" value="CSC65307.1"/>
    <property type="molecule type" value="Genomic_DNA"/>
</dbReference>
<organism evidence="2 3">
    <name type="scientific">Vibrio cholerae</name>
    <dbReference type="NCBI Taxonomy" id="666"/>
    <lineage>
        <taxon>Bacteria</taxon>
        <taxon>Pseudomonadati</taxon>
        <taxon>Pseudomonadota</taxon>
        <taxon>Gammaproteobacteria</taxon>
        <taxon>Vibrionales</taxon>
        <taxon>Vibrionaceae</taxon>
        <taxon>Vibrio</taxon>
    </lineage>
</organism>
<evidence type="ECO:0000313" key="3">
    <source>
        <dbReference type="Proteomes" id="UP000046067"/>
    </source>
</evidence>